<dbReference type="AlphaFoldDB" id="X0SUS8"/>
<comment type="caution">
    <text evidence="2">The sequence shown here is derived from an EMBL/GenBank/DDBJ whole genome shotgun (WGS) entry which is preliminary data.</text>
</comment>
<sequence>TCGPELVGRAARELKAKGETPSREDVEELAAELLAEAEKANRILDVWDAEATGVDLDSIGLNGSATKVKKIESVVLAGADLVKFEPTEEDCAALIKELVGDHIIG</sequence>
<gene>
    <name evidence="2" type="ORF">S01H1_12262</name>
</gene>
<name>X0SUS8_9ZZZZ</name>
<dbReference type="EMBL" id="BARS01006281">
    <property type="protein sequence ID" value="GAF67540.1"/>
    <property type="molecule type" value="Genomic_DNA"/>
</dbReference>
<feature type="coiled-coil region" evidence="1">
    <location>
        <begin position="23"/>
        <end position="50"/>
    </location>
</feature>
<keyword evidence="1" id="KW-0175">Coiled coil</keyword>
<feature type="non-terminal residue" evidence="2">
    <location>
        <position position="1"/>
    </location>
</feature>
<reference evidence="2" key="1">
    <citation type="journal article" date="2014" name="Front. Microbiol.">
        <title>High frequency of phylogenetically diverse reductive dehalogenase-homologous genes in deep subseafloor sedimentary metagenomes.</title>
        <authorList>
            <person name="Kawai M."/>
            <person name="Futagami T."/>
            <person name="Toyoda A."/>
            <person name="Takaki Y."/>
            <person name="Nishi S."/>
            <person name="Hori S."/>
            <person name="Arai W."/>
            <person name="Tsubouchi T."/>
            <person name="Morono Y."/>
            <person name="Uchiyama I."/>
            <person name="Ito T."/>
            <person name="Fujiyama A."/>
            <person name="Inagaki F."/>
            <person name="Takami H."/>
        </authorList>
    </citation>
    <scope>NUCLEOTIDE SEQUENCE</scope>
    <source>
        <strain evidence="2">Expedition CK06-06</strain>
    </source>
</reference>
<dbReference type="InterPro" id="IPR014729">
    <property type="entry name" value="Rossmann-like_a/b/a_fold"/>
</dbReference>
<proteinExistence type="predicted"/>
<evidence type="ECO:0000256" key="1">
    <source>
        <dbReference type="SAM" id="Coils"/>
    </source>
</evidence>
<dbReference type="Gene3D" id="3.40.50.620">
    <property type="entry name" value="HUPs"/>
    <property type="match status" value="1"/>
</dbReference>
<organism evidence="2">
    <name type="scientific">marine sediment metagenome</name>
    <dbReference type="NCBI Taxonomy" id="412755"/>
    <lineage>
        <taxon>unclassified sequences</taxon>
        <taxon>metagenomes</taxon>
        <taxon>ecological metagenomes</taxon>
    </lineage>
</organism>
<protein>
    <submittedName>
        <fullName evidence="2">Uncharacterized protein</fullName>
    </submittedName>
</protein>
<accession>X0SUS8</accession>
<evidence type="ECO:0000313" key="2">
    <source>
        <dbReference type="EMBL" id="GAF67540.1"/>
    </source>
</evidence>